<name>A0ABD1E826_HYPHA</name>
<dbReference type="AlphaFoldDB" id="A0ABD1E826"/>
<comment type="caution">
    <text evidence="1">The sequence shown here is derived from an EMBL/GenBank/DDBJ whole genome shotgun (WGS) entry which is preliminary data.</text>
</comment>
<proteinExistence type="predicted"/>
<organism evidence="1 2">
    <name type="scientific">Hypothenemus hampei</name>
    <name type="common">Coffee berry borer</name>
    <dbReference type="NCBI Taxonomy" id="57062"/>
    <lineage>
        <taxon>Eukaryota</taxon>
        <taxon>Metazoa</taxon>
        <taxon>Ecdysozoa</taxon>
        <taxon>Arthropoda</taxon>
        <taxon>Hexapoda</taxon>
        <taxon>Insecta</taxon>
        <taxon>Pterygota</taxon>
        <taxon>Neoptera</taxon>
        <taxon>Endopterygota</taxon>
        <taxon>Coleoptera</taxon>
        <taxon>Polyphaga</taxon>
        <taxon>Cucujiformia</taxon>
        <taxon>Curculionidae</taxon>
        <taxon>Scolytinae</taxon>
        <taxon>Hypothenemus</taxon>
    </lineage>
</organism>
<gene>
    <name evidence="1" type="ORF">ABEB36_012838</name>
</gene>
<evidence type="ECO:0000313" key="1">
    <source>
        <dbReference type="EMBL" id="KAL1490097.1"/>
    </source>
</evidence>
<keyword evidence="2" id="KW-1185">Reference proteome</keyword>
<accession>A0ABD1E826</accession>
<protein>
    <submittedName>
        <fullName evidence="1">Uncharacterized protein</fullName>
    </submittedName>
</protein>
<evidence type="ECO:0000313" key="2">
    <source>
        <dbReference type="Proteomes" id="UP001566132"/>
    </source>
</evidence>
<dbReference type="Proteomes" id="UP001566132">
    <property type="component" value="Unassembled WGS sequence"/>
</dbReference>
<dbReference type="EMBL" id="JBDJPC010000010">
    <property type="protein sequence ID" value="KAL1490097.1"/>
    <property type="molecule type" value="Genomic_DNA"/>
</dbReference>
<sequence>MSDIENIVETEPAVSKKRKRCPETWKRNVAKTSRHLPKSLPKKPNCKHKVPIFQCNALSMQDVRKIHEKYYQVPDLQWKKNYILQHVYVNTAKKRCVVEGLEGRKNLSTCFVLPKQRCQVIENIRVCRVAFLNILQEKRDRVNRLCQKFLESDPTPAETRGGDRKSLKYESRREAVKEFIKTFRPIQSYQTRGKHAKRQYLPSELSTKNCGHCTMKNVPVMIISL</sequence>
<reference evidence="1 2" key="1">
    <citation type="submission" date="2024-05" db="EMBL/GenBank/DDBJ databases">
        <title>Genetic variation in Jamaican populations of the coffee berry borer (Hypothenemus hampei).</title>
        <authorList>
            <person name="Errbii M."/>
            <person name="Myrie A."/>
        </authorList>
    </citation>
    <scope>NUCLEOTIDE SEQUENCE [LARGE SCALE GENOMIC DNA]</scope>
    <source>
        <strain evidence="1">JA-Hopewell-2020-01-JO</strain>
        <tissue evidence="1">Whole body</tissue>
    </source>
</reference>